<evidence type="ECO:0000259" key="2">
    <source>
        <dbReference type="Pfam" id="PF06580"/>
    </source>
</evidence>
<feature type="transmembrane region" description="Helical" evidence="1">
    <location>
        <begin position="67"/>
        <end position="89"/>
    </location>
</feature>
<dbReference type="GO" id="GO:0000155">
    <property type="term" value="F:phosphorelay sensor kinase activity"/>
    <property type="evidence" value="ECO:0007669"/>
    <property type="project" value="InterPro"/>
</dbReference>
<dbReference type="Proteomes" id="UP000060787">
    <property type="component" value="Chromosome"/>
</dbReference>
<organism evidence="3 4">
    <name type="scientific">Lysobacter antibioticus</name>
    <dbReference type="NCBI Taxonomy" id="84531"/>
    <lineage>
        <taxon>Bacteria</taxon>
        <taxon>Pseudomonadati</taxon>
        <taxon>Pseudomonadota</taxon>
        <taxon>Gammaproteobacteria</taxon>
        <taxon>Lysobacterales</taxon>
        <taxon>Lysobacteraceae</taxon>
        <taxon>Lysobacter</taxon>
    </lineage>
</organism>
<dbReference type="InterPro" id="IPR010559">
    <property type="entry name" value="Sig_transdc_His_kin_internal"/>
</dbReference>
<accession>A0A0S2F5B2</accession>
<dbReference type="InterPro" id="IPR036890">
    <property type="entry name" value="HATPase_C_sf"/>
</dbReference>
<reference evidence="3 4" key="1">
    <citation type="journal article" date="2015" name="BMC Genomics">
        <title>Comparative genomics and metabolic profiling of the genus Lysobacter.</title>
        <authorList>
            <person name="de Bruijn I."/>
            <person name="Cheng X."/>
            <person name="de Jager V."/>
            <person name="Exposito R.G."/>
            <person name="Watrous J."/>
            <person name="Patel N."/>
            <person name="Postma J."/>
            <person name="Dorrestein P.C."/>
            <person name="Kobayashi D."/>
            <person name="Raaijmakers J.M."/>
        </authorList>
    </citation>
    <scope>NUCLEOTIDE SEQUENCE [LARGE SCALE GENOMIC DNA]</scope>
    <source>
        <strain evidence="3 4">76</strain>
    </source>
</reference>
<feature type="transmembrane region" description="Helical" evidence="1">
    <location>
        <begin position="38"/>
        <end position="55"/>
    </location>
</feature>
<dbReference type="Pfam" id="PF06580">
    <property type="entry name" value="His_kinase"/>
    <property type="match status" value="1"/>
</dbReference>
<keyword evidence="1" id="KW-1133">Transmembrane helix</keyword>
<evidence type="ECO:0000256" key="1">
    <source>
        <dbReference type="SAM" id="Phobius"/>
    </source>
</evidence>
<feature type="domain" description="Signal transduction histidine kinase internal region" evidence="2">
    <location>
        <begin position="153"/>
        <end position="232"/>
    </location>
</feature>
<proteinExistence type="predicted"/>
<keyword evidence="1" id="KW-0472">Membrane</keyword>
<name>A0A0S2F5B2_LYSAN</name>
<dbReference type="InterPro" id="IPR050640">
    <property type="entry name" value="Bact_2-comp_sensor_kinase"/>
</dbReference>
<dbReference type="PANTHER" id="PTHR34220">
    <property type="entry name" value="SENSOR HISTIDINE KINASE YPDA"/>
    <property type="match status" value="1"/>
</dbReference>
<dbReference type="AlphaFoldDB" id="A0A0S2F5B2"/>
<keyword evidence="4" id="KW-1185">Reference proteome</keyword>
<dbReference type="EMBL" id="CP011129">
    <property type="protein sequence ID" value="ALN78728.1"/>
    <property type="molecule type" value="Genomic_DNA"/>
</dbReference>
<protein>
    <submittedName>
        <fullName evidence="3">Histidine kinase family protein</fullName>
    </submittedName>
</protein>
<dbReference type="Gene3D" id="3.30.565.10">
    <property type="entry name" value="Histidine kinase-like ATPase, C-terminal domain"/>
    <property type="match status" value="1"/>
</dbReference>
<dbReference type="PANTHER" id="PTHR34220:SF7">
    <property type="entry name" value="SENSOR HISTIDINE KINASE YPDA"/>
    <property type="match status" value="1"/>
</dbReference>
<keyword evidence="1" id="KW-0812">Transmembrane</keyword>
<gene>
    <name evidence="3" type="ORF">LA76x_0567</name>
</gene>
<evidence type="ECO:0000313" key="3">
    <source>
        <dbReference type="EMBL" id="ALN78728.1"/>
    </source>
</evidence>
<keyword evidence="3" id="KW-0418">Kinase</keyword>
<dbReference type="PATRIC" id="fig|84531.8.peg.594"/>
<dbReference type="STRING" id="84531.LA76x_0567"/>
<dbReference type="SUPFAM" id="SSF55874">
    <property type="entry name" value="ATPase domain of HSP90 chaperone/DNA topoisomerase II/histidine kinase"/>
    <property type="match status" value="1"/>
</dbReference>
<sequence length="355" mass="39315">MVIIWWTGYAIVFAAQIVRMSGPEGMSMSWPQALHFGFGSWMMWVPVTLGLYWLVRRSPIERGRILRSLAILLGASLLTVLLRAAYVYATSSVFHWFGHHPRPGFMEVLTGSLSYNLMLAWVVIGMAHALVFYHRSMDRGRQIARLQEGLTTAKLEALRAQMNPHFLFNALNSVAEMVHRDPELADRMLVSLSLLLQEGLSVDRVQFRPLREEIELINSYLMIEKVRLSDRLKVEWSVETAALDVSVPALILQPLVENAVVHGISRRRAPSVLGIGCELRGETLVVEVSNCVSPDGAAPHGSGIGLGSARSRLQLLYGGRATIRQCTTESGRYLVRITVPTGKYGAASLPGESPA</sequence>
<dbReference type="KEGG" id="lab:LA76x_0567"/>
<dbReference type="GO" id="GO:0016020">
    <property type="term" value="C:membrane"/>
    <property type="evidence" value="ECO:0007669"/>
    <property type="project" value="InterPro"/>
</dbReference>
<feature type="transmembrane region" description="Helical" evidence="1">
    <location>
        <begin position="113"/>
        <end position="133"/>
    </location>
</feature>
<keyword evidence="3" id="KW-0808">Transferase</keyword>
<evidence type="ECO:0000313" key="4">
    <source>
        <dbReference type="Proteomes" id="UP000060787"/>
    </source>
</evidence>